<feature type="region of interest" description="Disordered" evidence="1">
    <location>
        <begin position="489"/>
        <end position="533"/>
    </location>
</feature>
<dbReference type="OrthoDB" id="1954848at2759"/>
<dbReference type="EMBL" id="JABWDY010035626">
    <property type="protein sequence ID" value="KAF5181870.1"/>
    <property type="molecule type" value="Genomic_DNA"/>
</dbReference>
<keyword evidence="3" id="KW-1185">Reference proteome</keyword>
<protein>
    <recommendedName>
        <fullName evidence="4">DUF4283 domain-containing protein</fullName>
    </recommendedName>
</protein>
<feature type="compositionally biased region" description="Polar residues" evidence="1">
    <location>
        <begin position="492"/>
        <end position="503"/>
    </location>
</feature>
<evidence type="ECO:0008006" key="4">
    <source>
        <dbReference type="Google" id="ProtNLM"/>
    </source>
</evidence>
<dbReference type="AlphaFoldDB" id="A0A7J6VCB5"/>
<dbReference type="Proteomes" id="UP000554482">
    <property type="component" value="Unassembled WGS sequence"/>
</dbReference>
<sequence>MVGRSSYVVVVEGKSFELQQRQKTSPEEEIAISEKRRGKLFNGTFSIGGVRWVGKLMCQISVLTPVSGTLYKFQDKWSSIQASVLSNHYGLYLQCFISLKHKNKGAACLCFPARKNCEGWTNLGARIRDLTEGKSRSINSTPPTQVYESRLHPNSSYAQVCANVNPKPPSISVQSLAGGLGEIWWSNLIIGRYEGSKPDWFWARDKIRAVCGEVVIKTTDEGIAVLDFHDLQAKNKLLSLPALRSWDGVYSFKQWHPSDGMLSESQMFGDFQVTFYGIPLHLRIKEVVESLAGKCGKNFCVDHDSIEIWKSECSATIKGGDWRLVPLVIVIQDGIVAANVRVGLSSLGKKVISDLIGEVPERSPISLDRPVPAVDHVVAVLDSSHVAKGSTSDASFPPGFGPAPSHLSSSPHVITTGINGSFYQRSTNPFLDDLPANEKFLSPNRFHPFSTLSEEAILCPQPESSSVHSAPPLVLDPILPEQKWQRVAEAQRQGQWRNASRPTPNGPRLVEIGQSSSQRPTPSAPRQTNLLSFRPPMDIVSEQCISTPSQLDGPSREELISSFLSCKTEEDFRRWIRWMVIPLSSQLGVSSSVDQFGQENLFTQLGRSTEGQNWSSSLINQGNDPTSQIGKPAVDHVA</sequence>
<accession>A0A7J6VCB5</accession>
<evidence type="ECO:0000256" key="1">
    <source>
        <dbReference type="SAM" id="MobiDB-lite"/>
    </source>
</evidence>
<organism evidence="2 3">
    <name type="scientific">Thalictrum thalictroides</name>
    <name type="common">Rue-anemone</name>
    <name type="synonym">Anemone thalictroides</name>
    <dbReference type="NCBI Taxonomy" id="46969"/>
    <lineage>
        <taxon>Eukaryota</taxon>
        <taxon>Viridiplantae</taxon>
        <taxon>Streptophyta</taxon>
        <taxon>Embryophyta</taxon>
        <taxon>Tracheophyta</taxon>
        <taxon>Spermatophyta</taxon>
        <taxon>Magnoliopsida</taxon>
        <taxon>Ranunculales</taxon>
        <taxon>Ranunculaceae</taxon>
        <taxon>Thalictroideae</taxon>
        <taxon>Thalictrum</taxon>
    </lineage>
</organism>
<reference evidence="2 3" key="1">
    <citation type="submission" date="2020-06" db="EMBL/GenBank/DDBJ databases">
        <title>Transcriptomic and genomic resources for Thalictrum thalictroides and T. hernandezii: Facilitating candidate gene discovery in an emerging model plant lineage.</title>
        <authorList>
            <person name="Arias T."/>
            <person name="Riano-Pachon D.M."/>
            <person name="Di Stilio V.S."/>
        </authorList>
    </citation>
    <scope>NUCLEOTIDE SEQUENCE [LARGE SCALE GENOMIC DNA]</scope>
    <source>
        <strain evidence="3">cv. WT478/WT964</strain>
        <tissue evidence="2">Leaves</tissue>
    </source>
</reference>
<gene>
    <name evidence="2" type="ORF">FRX31_028543</name>
</gene>
<evidence type="ECO:0000313" key="2">
    <source>
        <dbReference type="EMBL" id="KAF5181870.1"/>
    </source>
</evidence>
<comment type="caution">
    <text evidence="2">The sequence shown here is derived from an EMBL/GenBank/DDBJ whole genome shotgun (WGS) entry which is preliminary data.</text>
</comment>
<evidence type="ECO:0000313" key="3">
    <source>
        <dbReference type="Proteomes" id="UP000554482"/>
    </source>
</evidence>
<feature type="region of interest" description="Disordered" evidence="1">
    <location>
        <begin position="612"/>
        <end position="638"/>
    </location>
</feature>
<proteinExistence type="predicted"/>
<name>A0A7J6VCB5_THATH</name>
<feature type="compositionally biased region" description="Polar residues" evidence="1">
    <location>
        <begin position="612"/>
        <end position="629"/>
    </location>
</feature>
<feature type="compositionally biased region" description="Polar residues" evidence="1">
    <location>
        <begin position="513"/>
        <end position="531"/>
    </location>
</feature>